<sequence length="418" mass="47605">MKNLGYILLMAVVLISCQQEKKEPVDVVPEIIEEIKEPPVVKEFGYNLNDFTVVRDTVRPGDSFGAILDSHGISRAKVFEISNKIKDTFNVARITAGKAYAILKSKDTTEKAQVFVYQNGLIDYTVVDFRDSIVARKSAKPVKIVERIASGTIESNLSQTFDEMDLSFLVAYKMADIYAWTIDFTRLQAGDQFKVIYTEKYINDTIPAGIGEIKASYFEHRSKPIYAFKFEDDTINGTFDYFDQEANNLRRAFLRAPVQFSRISSRYNLKRRIRYYGNKIRPHRGTDFAAPVGTPILATADGTVTKSERKGGNGKYVKIRHNATYDTQYLHMSRRAVKVGEYVRQGEVIGYIGMTGNTSGPHVCYRFWKNGKEVDPFKQDLPASKPLNDSLRPSYFKHIEPLKTKLDSIIFKPKQEIL</sequence>
<keyword evidence="11" id="KW-1185">Reference proteome</keyword>
<dbReference type="InterPro" id="IPR045834">
    <property type="entry name" value="Csd3_N2"/>
</dbReference>
<comment type="caution">
    <text evidence="10">The sequence shown here is derived from an EMBL/GenBank/DDBJ whole genome shotgun (WGS) entry which is preliminary data.</text>
</comment>
<dbReference type="Gene3D" id="2.70.70.10">
    <property type="entry name" value="Glucose Permease (Domain IIA)"/>
    <property type="match status" value="1"/>
</dbReference>
<dbReference type="PANTHER" id="PTHR21666">
    <property type="entry name" value="PEPTIDASE-RELATED"/>
    <property type="match status" value="1"/>
</dbReference>
<dbReference type="InterPro" id="IPR016047">
    <property type="entry name" value="M23ase_b-sheet_dom"/>
</dbReference>
<comment type="cofactor">
    <cofactor evidence="1">
        <name>Zn(2+)</name>
        <dbReference type="ChEBI" id="CHEBI:29105"/>
    </cofactor>
</comment>
<proteinExistence type="predicted"/>
<dbReference type="EMBL" id="JBHULE010000019">
    <property type="protein sequence ID" value="MFD2563369.1"/>
    <property type="molecule type" value="Genomic_DNA"/>
</dbReference>
<dbReference type="RefSeq" id="WP_378292728.1">
    <property type="nucleotide sequence ID" value="NZ_JBHULE010000019.1"/>
</dbReference>
<gene>
    <name evidence="10" type="ORF">ACFSR1_11880</name>
</gene>
<evidence type="ECO:0000313" key="11">
    <source>
        <dbReference type="Proteomes" id="UP001597319"/>
    </source>
</evidence>
<dbReference type="Gene3D" id="3.10.450.350">
    <property type="match status" value="1"/>
</dbReference>
<evidence type="ECO:0000256" key="4">
    <source>
        <dbReference type="ARBA" id="ARBA00022723"/>
    </source>
</evidence>
<evidence type="ECO:0000256" key="2">
    <source>
        <dbReference type="ARBA" id="ARBA00004196"/>
    </source>
</evidence>
<evidence type="ECO:0000256" key="6">
    <source>
        <dbReference type="ARBA" id="ARBA00022833"/>
    </source>
</evidence>
<protein>
    <submittedName>
        <fullName evidence="10">Peptidoglycan DD-metalloendopeptidase family protein</fullName>
    </submittedName>
</protein>
<keyword evidence="3" id="KW-0645">Protease</keyword>
<evidence type="ECO:0000256" key="1">
    <source>
        <dbReference type="ARBA" id="ARBA00001947"/>
    </source>
</evidence>
<feature type="domain" description="M23ase beta-sheet core" evidence="8">
    <location>
        <begin position="282"/>
        <end position="376"/>
    </location>
</feature>
<name>A0ABW5LHN7_9FLAO</name>
<comment type="subcellular location">
    <subcellularLocation>
        <location evidence="2">Cell envelope</location>
    </subcellularLocation>
</comment>
<dbReference type="SUPFAM" id="SSF51261">
    <property type="entry name" value="Duplicated hybrid motif"/>
    <property type="match status" value="1"/>
</dbReference>
<dbReference type="PANTHER" id="PTHR21666:SF288">
    <property type="entry name" value="CELL DIVISION PROTEIN YTFB"/>
    <property type="match status" value="1"/>
</dbReference>
<evidence type="ECO:0000259" key="9">
    <source>
        <dbReference type="Pfam" id="PF19425"/>
    </source>
</evidence>
<evidence type="ECO:0000256" key="5">
    <source>
        <dbReference type="ARBA" id="ARBA00022801"/>
    </source>
</evidence>
<evidence type="ECO:0000259" key="8">
    <source>
        <dbReference type="Pfam" id="PF01551"/>
    </source>
</evidence>
<dbReference type="Proteomes" id="UP001597319">
    <property type="component" value="Unassembled WGS sequence"/>
</dbReference>
<evidence type="ECO:0000256" key="3">
    <source>
        <dbReference type="ARBA" id="ARBA00022670"/>
    </source>
</evidence>
<dbReference type="InterPro" id="IPR011055">
    <property type="entry name" value="Dup_hybrid_motif"/>
</dbReference>
<evidence type="ECO:0000313" key="10">
    <source>
        <dbReference type="EMBL" id="MFD2563369.1"/>
    </source>
</evidence>
<keyword evidence="6" id="KW-0862">Zinc</keyword>
<accession>A0ABW5LHN7</accession>
<keyword evidence="4" id="KW-0479">Metal-binding</keyword>
<keyword evidence="5" id="KW-0378">Hydrolase</keyword>
<keyword evidence="7" id="KW-0482">Metalloprotease</keyword>
<dbReference type="PROSITE" id="PS51257">
    <property type="entry name" value="PROKAR_LIPOPROTEIN"/>
    <property type="match status" value="1"/>
</dbReference>
<reference evidence="11" key="1">
    <citation type="journal article" date="2019" name="Int. J. Syst. Evol. Microbiol.">
        <title>The Global Catalogue of Microorganisms (GCM) 10K type strain sequencing project: providing services to taxonomists for standard genome sequencing and annotation.</title>
        <authorList>
            <consortium name="The Broad Institute Genomics Platform"/>
            <consortium name="The Broad Institute Genome Sequencing Center for Infectious Disease"/>
            <person name="Wu L."/>
            <person name="Ma J."/>
        </authorList>
    </citation>
    <scope>NUCLEOTIDE SEQUENCE [LARGE SCALE GENOMIC DNA]</scope>
    <source>
        <strain evidence="11">KCTC 52274</strain>
    </source>
</reference>
<dbReference type="Pfam" id="PF19425">
    <property type="entry name" value="Csd3_N2"/>
    <property type="match status" value="1"/>
</dbReference>
<feature type="domain" description="Csd3-like second N-terminal" evidence="9">
    <location>
        <begin position="147"/>
        <end position="268"/>
    </location>
</feature>
<dbReference type="Pfam" id="PF01551">
    <property type="entry name" value="Peptidase_M23"/>
    <property type="match status" value="1"/>
</dbReference>
<evidence type="ECO:0000256" key="7">
    <source>
        <dbReference type="ARBA" id="ARBA00023049"/>
    </source>
</evidence>
<dbReference type="CDD" id="cd12797">
    <property type="entry name" value="M23_peptidase"/>
    <property type="match status" value="1"/>
</dbReference>
<dbReference type="InterPro" id="IPR050570">
    <property type="entry name" value="Cell_wall_metabolism_enzyme"/>
</dbReference>
<organism evidence="10 11">
    <name type="scientific">Aquimarina rubra</name>
    <dbReference type="NCBI Taxonomy" id="1920033"/>
    <lineage>
        <taxon>Bacteria</taxon>
        <taxon>Pseudomonadati</taxon>
        <taxon>Bacteroidota</taxon>
        <taxon>Flavobacteriia</taxon>
        <taxon>Flavobacteriales</taxon>
        <taxon>Flavobacteriaceae</taxon>
        <taxon>Aquimarina</taxon>
    </lineage>
</organism>